<evidence type="ECO:0000256" key="5">
    <source>
        <dbReference type="ARBA" id="ARBA00022679"/>
    </source>
</evidence>
<dbReference type="InterPro" id="IPR013792">
    <property type="entry name" value="RNA3'P_cycl/enolpyr_Trfase_a/b"/>
</dbReference>
<dbReference type="EMBL" id="JAFELM010000016">
    <property type="protein sequence ID" value="MBM6616772.1"/>
    <property type="molecule type" value="Genomic_DNA"/>
</dbReference>
<feature type="active site" description="Proton donor" evidence="13">
    <location>
        <position position="116"/>
    </location>
</feature>
<evidence type="ECO:0000256" key="11">
    <source>
        <dbReference type="ARBA" id="ARBA00038367"/>
    </source>
</evidence>
<keyword evidence="7 13" id="KW-0573">Peptidoglycan synthesis</keyword>
<evidence type="ECO:0000256" key="8">
    <source>
        <dbReference type="ARBA" id="ARBA00023306"/>
    </source>
</evidence>
<keyword evidence="9 13" id="KW-0961">Cell wall biogenesis/degradation</keyword>
<dbReference type="InterPro" id="IPR005750">
    <property type="entry name" value="UDP_GlcNAc_COvinyl_MurA"/>
</dbReference>
<feature type="modified residue" description="2-(S-cysteinyl)pyruvic acid O-phosphothioketal" evidence="13">
    <location>
        <position position="116"/>
    </location>
</feature>
<evidence type="ECO:0000256" key="10">
    <source>
        <dbReference type="ARBA" id="ARBA00023317"/>
    </source>
</evidence>
<gene>
    <name evidence="13" type="primary">murA</name>
    <name evidence="15" type="ORF">JR050_03635</name>
</gene>
<proteinExistence type="inferred from homology"/>
<sequence>MEKLKIEGGNKLRGTVRVSGAKNSAVALIPATILADSPVVIDGLPNISDVQILSDLLQEIGGTVSLNENEIIVDPSRMISMPLPNGKVKKLRASYYLMGAMLGRFKKAVIGLPGGCHLGPRPIDQHIKGFEALGAQITNEQGAIYLRADELKGARIYLDVVSVGATINIMLAAVRAKGRTIIENAAKEPEIIDVATLLTSMGAKIKGAGTDVIRIDGVDSLHGCRHSIIPDRIEAGTYLILGAAMGEEVLIDNVIPLHLESLIAKLREMGISIESKDDQILVRGTDNLKPVDIKTLVYPGFPTDLQQPLTSLLTKANGSSIVTDTIYGARFKHIDELRRMSATIKVEGRSAIINGPSKLQGAKVRASDLRAGAALVVAGLMAEGITEVTGLEHIDRGYENLVDKLTGLGAVIWRESMSKQEIEQLQNS</sequence>
<keyword evidence="16" id="KW-1185">Reference proteome</keyword>
<feature type="domain" description="Enolpyruvate transferase" evidence="14">
    <location>
        <begin position="7"/>
        <end position="405"/>
    </location>
</feature>
<reference evidence="15 16" key="1">
    <citation type="submission" date="2021-02" db="EMBL/GenBank/DDBJ databases">
        <title>Bacillus sp. RD4P76, an endophyte from a halophyte.</title>
        <authorList>
            <person name="Sun J.-Q."/>
        </authorList>
    </citation>
    <scope>NUCLEOTIDE SEQUENCE [LARGE SCALE GENOMIC DNA]</scope>
    <source>
        <strain evidence="15 16">RD4P76</strain>
    </source>
</reference>
<evidence type="ECO:0000259" key="14">
    <source>
        <dbReference type="Pfam" id="PF00275"/>
    </source>
</evidence>
<keyword evidence="10 13" id="KW-0670">Pyruvate</keyword>
<evidence type="ECO:0000256" key="2">
    <source>
        <dbReference type="ARBA" id="ARBA00004752"/>
    </source>
</evidence>
<dbReference type="SUPFAM" id="SSF55205">
    <property type="entry name" value="EPT/RTPC-like"/>
    <property type="match status" value="1"/>
</dbReference>
<evidence type="ECO:0000256" key="6">
    <source>
        <dbReference type="ARBA" id="ARBA00022960"/>
    </source>
</evidence>
<dbReference type="InterPro" id="IPR001986">
    <property type="entry name" value="Enolpyruvate_Tfrase_dom"/>
</dbReference>
<dbReference type="NCBIfam" id="NF009470">
    <property type="entry name" value="PRK12830.1"/>
    <property type="match status" value="1"/>
</dbReference>
<comment type="caution">
    <text evidence="15">The sequence shown here is derived from an EMBL/GenBank/DDBJ whole genome shotgun (WGS) entry which is preliminary data.</text>
</comment>
<evidence type="ECO:0000313" key="15">
    <source>
        <dbReference type="EMBL" id="MBM6616772.1"/>
    </source>
</evidence>
<comment type="subcellular location">
    <subcellularLocation>
        <location evidence="1 13">Cytoplasm</location>
    </subcellularLocation>
</comment>
<protein>
    <recommendedName>
        <fullName evidence="13">UDP-N-acetylglucosamine 1-carboxyvinyltransferase</fullName>
        <ecNumber evidence="13">2.5.1.7</ecNumber>
    </recommendedName>
    <alternativeName>
        <fullName evidence="13">Enoylpyruvate transferase</fullName>
    </alternativeName>
    <alternativeName>
        <fullName evidence="13">UDP-N-acetylglucosamine enolpyruvyl transferase</fullName>
        <shortName evidence="13">EPT</shortName>
    </alternativeName>
</protein>
<comment type="pathway">
    <text evidence="2 13">Cell wall biogenesis; peptidoglycan biosynthesis.</text>
</comment>
<keyword evidence="3 13" id="KW-0963">Cytoplasm</keyword>
<dbReference type="PANTHER" id="PTHR43783:SF2">
    <property type="entry name" value="UDP-N-ACETYLGLUCOSAMINE 1-CARBOXYVINYLTRANSFERASE 2"/>
    <property type="match status" value="1"/>
</dbReference>
<comment type="similarity">
    <text evidence="11 13">Belongs to the EPSP synthase family. MurA subfamily.</text>
</comment>
<accession>A0ABS2DE87</accession>
<comment type="catalytic activity">
    <reaction evidence="12 13">
        <text>phosphoenolpyruvate + UDP-N-acetyl-alpha-D-glucosamine = UDP-N-acetyl-3-O-(1-carboxyvinyl)-alpha-D-glucosamine + phosphate</text>
        <dbReference type="Rhea" id="RHEA:18681"/>
        <dbReference type="ChEBI" id="CHEBI:43474"/>
        <dbReference type="ChEBI" id="CHEBI:57705"/>
        <dbReference type="ChEBI" id="CHEBI:58702"/>
        <dbReference type="ChEBI" id="CHEBI:68483"/>
        <dbReference type="EC" id="2.5.1.7"/>
    </reaction>
</comment>
<dbReference type="Proteomes" id="UP001518925">
    <property type="component" value="Unassembled WGS sequence"/>
</dbReference>
<feature type="binding site" evidence="13">
    <location>
        <position position="304"/>
    </location>
    <ligand>
        <name>UDP-N-acetyl-alpha-D-glucosamine</name>
        <dbReference type="ChEBI" id="CHEBI:57705"/>
    </ligand>
</feature>
<keyword evidence="5 13" id="KW-0808">Transferase</keyword>
<dbReference type="EC" id="2.5.1.7" evidence="13"/>
<evidence type="ECO:0000256" key="7">
    <source>
        <dbReference type="ARBA" id="ARBA00022984"/>
    </source>
</evidence>
<evidence type="ECO:0000256" key="3">
    <source>
        <dbReference type="ARBA" id="ARBA00022490"/>
    </source>
</evidence>
<evidence type="ECO:0000256" key="4">
    <source>
        <dbReference type="ARBA" id="ARBA00022618"/>
    </source>
</evidence>
<dbReference type="Pfam" id="PF00275">
    <property type="entry name" value="EPSP_synthase"/>
    <property type="match status" value="1"/>
</dbReference>
<feature type="binding site" evidence="13">
    <location>
        <begin position="121"/>
        <end position="125"/>
    </location>
    <ligand>
        <name>UDP-N-acetyl-alpha-D-glucosamine</name>
        <dbReference type="ChEBI" id="CHEBI:57705"/>
    </ligand>
</feature>
<comment type="function">
    <text evidence="13">Cell wall formation. Adds enolpyruvyl to UDP-N-acetylglucosamine.</text>
</comment>
<dbReference type="InterPro" id="IPR036968">
    <property type="entry name" value="Enolpyruvate_Tfrase_sf"/>
</dbReference>
<keyword evidence="6 13" id="KW-0133">Cell shape</keyword>
<dbReference type="GO" id="GO:0008760">
    <property type="term" value="F:UDP-N-acetylglucosamine 1-carboxyvinyltransferase activity"/>
    <property type="evidence" value="ECO:0007669"/>
    <property type="project" value="UniProtKB-EC"/>
</dbReference>
<evidence type="ECO:0000313" key="16">
    <source>
        <dbReference type="Proteomes" id="UP001518925"/>
    </source>
</evidence>
<feature type="binding site" evidence="13">
    <location>
        <position position="326"/>
    </location>
    <ligand>
        <name>UDP-N-acetyl-alpha-D-glucosamine</name>
        <dbReference type="ChEBI" id="CHEBI:57705"/>
    </ligand>
</feature>
<name>A0ABS2DE87_9BACI</name>
<feature type="binding site" evidence="13">
    <location>
        <begin position="22"/>
        <end position="23"/>
    </location>
    <ligand>
        <name>phosphoenolpyruvate</name>
        <dbReference type="ChEBI" id="CHEBI:58702"/>
    </ligand>
</feature>
<evidence type="ECO:0000256" key="9">
    <source>
        <dbReference type="ARBA" id="ARBA00023316"/>
    </source>
</evidence>
<dbReference type="NCBIfam" id="NF006873">
    <property type="entry name" value="PRK09369.1"/>
    <property type="match status" value="1"/>
</dbReference>
<keyword evidence="4 13" id="KW-0132">Cell division</keyword>
<evidence type="ECO:0000256" key="12">
    <source>
        <dbReference type="ARBA" id="ARBA00047527"/>
    </source>
</evidence>
<comment type="caution">
    <text evidence="13">Lacks conserved residue(s) required for the propagation of feature annotation.</text>
</comment>
<feature type="binding site" evidence="13">
    <location>
        <position position="92"/>
    </location>
    <ligand>
        <name>UDP-N-acetyl-alpha-D-glucosamine</name>
        <dbReference type="ChEBI" id="CHEBI:57705"/>
    </ligand>
</feature>
<evidence type="ECO:0000256" key="13">
    <source>
        <dbReference type="HAMAP-Rule" id="MF_00111"/>
    </source>
</evidence>
<dbReference type="NCBIfam" id="TIGR01072">
    <property type="entry name" value="murA"/>
    <property type="match status" value="1"/>
</dbReference>
<evidence type="ECO:0000256" key="1">
    <source>
        <dbReference type="ARBA" id="ARBA00004496"/>
    </source>
</evidence>
<organism evidence="15 16">
    <name type="scientific">Bacillus suaedaesalsae</name>
    <dbReference type="NCBI Taxonomy" id="2810349"/>
    <lineage>
        <taxon>Bacteria</taxon>
        <taxon>Bacillati</taxon>
        <taxon>Bacillota</taxon>
        <taxon>Bacilli</taxon>
        <taxon>Bacillales</taxon>
        <taxon>Bacillaceae</taxon>
        <taxon>Bacillus</taxon>
    </lineage>
</organism>
<dbReference type="RefSeq" id="WP_204202154.1">
    <property type="nucleotide sequence ID" value="NZ_JAFELM010000016.1"/>
</dbReference>
<keyword evidence="8 13" id="KW-0131">Cell cycle</keyword>
<dbReference type="HAMAP" id="MF_00111">
    <property type="entry name" value="MurA"/>
    <property type="match status" value="1"/>
</dbReference>
<dbReference type="PANTHER" id="PTHR43783">
    <property type="entry name" value="UDP-N-ACETYLGLUCOSAMINE 1-CARBOXYVINYLTRANSFERASE"/>
    <property type="match status" value="1"/>
</dbReference>
<dbReference type="InterPro" id="IPR050068">
    <property type="entry name" value="MurA_subfamily"/>
</dbReference>
<dbReference type="Gene3D" id="3.65.10.10">
    <property type="entry name" value="Enolpyruvate transferase domain"/>
    <property type="match status" value="2"/>
</dbReference>
<dbReference type="CDD" id="cd01555">
    <property type="entry name" value="UdpNAET"/>
    <property type="match status" value="1"/>
</dbReference>